<evidence type="ECO:0000256" key="1">
    <source>
        <dbReference type="SAM" id="MobiDB-lite"/>
    </source>
</evidence>
<feature type="compositionally biased region" description="Polar residues" evidence="1">
    <location>
        <begin position="1"/>
        <end position="11"/>
    </location>
</feature>
<dbReference type="AlphaFoldDB" id="W4FYJ1"/>
<evidence type="ECO:0000313" key="2">
    <source>
        <dbReference type="EMBL" id="ETV71874.1"/>
    </source>
</evidence>
<gene>
    <name evidence="2" type="ORF">H257_13008</name>
</gene>
<dbReference type="RefSeq" id="XP_009838723.1">
    <property type="nucleotide sequence ID" value="XM_009840421.1"/>
</dbReference>
<name>W4FYJ1_APHAT</name>
<protein>
    <submittedName>
        <fullName evidence="2">Uncharacterized protein</fullName>
    </submittedName>
</protein>
<feature type="region of interest" description="Disordered" evidence="1">
    <location>
        <begin position="1"/>
        <end position="26"/>
    </location>
</feature>
<sequence>MSKTWNSSINIDSKRVDPPEPTQRDQQGLLRVGEQQACGLRLASLRCVAVERHLADPT</sequence>
<dbReference type="EMBL" id="KI913157">
    <property type="protein sequence ID" value="ETV71874.1"/>
    <property type="molecule type" value="Genomic_DNA"/>
</dbReference>
<reference evidence="2" key="1">
    <citation type="submission" date="2013-12" db="EMBL/GenBank/DDBJ databases">
        <title>The Genome Sequence of Aphanomyces astaci APO3.</title>
        <authorList>
            <consortium name="The Broad Institute Genomics Platform"/>
            <person name="Russ C."/>
            <person name="Tyler B."/>
            <person name="van West P."/>
            <person name="Dieguez-Uribeondo J."/>
            <person name="Young S.K."/>
            <person name="Zeng Q."/>
            <person name="Gargeya S."/>
            <person name="Fitzgerald M."/>
            <person name="Abouelleil A."/>
            <person name="Alvarado L."/>
            <person name="Chapman S.B."/>
            <person name="Gainer-Dewar J."/>
            <person name="Goldberg J."/>
            <person name="Griggs A."/>
            <person name="Gujja S."/>
            <person name="Hansen M."/>
            <person name="Howarth C."/>
            <person name="Imamovic A."/>
            <person name="Ireland A."/>
            <person name="Larimer J."/>
            <person name="McCowan C."/>
            <person name="Murphy C."/>
            <person name="Pearson M."/>
            <person name="Poon T.W."/>
            <person name="Priest M."/>
            <person name="Roberts A."/>
            <person name="Saif S."/>
            <person name="Shea T."/>
            <person name="Sykes S."/>
            <person name="Wortman J."/>
            <person name="Nusbaum C."/>
            <person name="Birren B."/>
        </authorList>
    </citation>
    <scope>NUCLEOTIDE SEQUENCE [LARGE SCALE GENOMIC DNA]</scope>
    <source>
        <strain evidence="2">APO3</strain>
    </source>
</reference>
<accession>W4FYJ1</accession>
<dbReference type="VEuPathDB" id="FungiDB:H257_13008"/>
<dbReference type="GeneID" id="20815004"/>
<proteinExistence type="predicted"/>
<organism evidence="2">
    <name type="scientific">Aphanomyces astaci</name>
    <name type="common">Crayfish plague agent</name>
    <dbReference type="NCBI Taxonomy" id="112090"/>
    <lineage>
        <taxon>Eukaryota</taxon>
        <taxon>Sar</taxon>
        <taxon>Stramenopiles</taxon>
        <taxon>Oomycota</taxon>
        <taxon>Saprolegniomycetes</taxon>
        <taxon>Saprolegniales</taxon>
        <taxon>Verrucalvaceae</taxon>
        <taxon>Aphanomyces</taxon>
    </lineage>
</organism>